<proteinExistence type="predicted"/>
<gene>
    <name evidence="2" type="ORF">WA026_009013</name>
</gene>
<protein>
    <submittedName>
        <fullName evidence="2">Uncharacterized protein</fullName>
    </submittedName>
</protein>
<accession>A0AAW1UMN8</accession>
<feature type="region of interest" description="Disordered" evidence="1">
    <location>
        <begin position="157"/>
        <end position="203"/>
    </location>
</feature>
<feature type="region of interest" description="Disordered" evidence="1">
    <location>
        <begin position="238"/>
        <end position="283"/>
    </location>
</feature>
<keyword evidence="3" id="KW-1185">Reference proteome</keyword>
<comment type="caution">
    <text evidence="2">The sequence shown here is derived from an EMBL/GenBank/DDBJ whole genome shotgun (WGS) entry which is preliminary data.</text>
</comment>
<organism evidence="2 3">
    <name type="scientific">Henosepilachna vigintioctopunctata</name>
    <dbReference type="NCBI Taxonomy" id="420089"/>
    <lineage>
        <taxon>Eukaryota</taxon>
        <taxon>Metazoa</taxon>
        <taxon>Ecdysozoa</taxon>
        <taxon>Arthropoda</taxon>
        <taxon>Hexapoda</taxon>
        <taxon>Insecta</taxon>
        <taxon>Pterygota</taxon>
        <taxon>Neoptera</taxon>
        <taxon>Endopterygota</taxon>
        <taxon>Coleoptera</taxon>
        <taxon>Polyphaga</taxon>
        <taxon>Cucujiformia</taxon>
        <taxon>Coccinelloidea</taxon>
        <taxon>Coccinellidae</taxon>
        <taxon>Epilachninae</taxon>
        <taxon>Epilachnini</taxon>
        <taxon>Henosepilachna</taxon>
    </lineage>
</organism>
<dbReference type="AlphaFoldDB" id="A0AAW1UMN8"/>
<reference evidence="2 3" key="1">
    <citation type="submission" date="2023-03" db="EMBL/GenBank/DDBJ databases">
        <title>Genome insight into feeding habits of ladybird beetles.</title>
        <authorList>
            <person name="Li H.-S."/>
            <person name="Huang Y.-H."/>
            <person name="Pang H."/>
        </authorList>
    </citation>
    <scope>NUCLEOTIDE SEQUENCE [LARGE SCALE GENOMIC DNA]</scope>
    <source>
        <strain evidence="2">SYSU_2023b</strain>
        <tissue evidence="2">Whole body</tissue>
    </source>
</reference>
<evidence type="ECO:0000256" key="1">
    <source>
        <dbReference type="SAM" id="MobiDB-lite"/>
    </source>
</evidence>
<evidence type="ECO:0000313" key="3">
    <source>
        <dbReference type="Proteomes" id="UP001431783"/>
    </source>
</evidence>
<name>A0AAW1UMN8_9CUCU</name>
<sequence>MATSERRSLSSSVQIPQWMRNKMTKLFSLDQYVAFCRFDFEQSAFSPTEIDDSYLLYYRYPRDQSKETNGIPANTTNVKTPDQLDASKYTLPCQKYLRDGNECATAQRVVYPIQAKIKSSGVDDGFKGEAAKCGSSIIGLANMFVSGKVVRGFQIEESPEEQKADGSVDVTPPPQLTARRGSKSLPASPSGSPRHSPKCGRRMNKYFTGPFVESEKHQGSWILSNLLGAREKISQSCDMIAEEESEDPMSSSEKKKNDRKKRSLLVPKPSELREMNFWSPTSM</sequence>
<dbReference type="EMBL" id="JARQZJ010000094">
    <property type="protein sequence ID" value="KAK9884787.1"/>
    <property type="molecule type" value="Genomic_DNA"/>
</dbReference>
<evidence type="ECO:0000313" key="2">
    <source>
        <dbReference type="EMBL" id="KAK9884787.1"/>
    </source>
</evidence>
<dbReference type="Proteomes" id="UP001431783">
    <property type="component" value="Unassembled WGS sequence"/>
</dbReference>